<feature type="domain" description="SLH" evidence="3">
    <location>
        <begin position="495"/>
        <end position="558"/>
    </location>
</feature>
<comment type="caution">
    <text evidence="4">The sequence shown here is derived from an EMBL/GenBank/DDBJ whole genome shotgun (WGS) entry which is preliminary data.</text>
</comment>
<evidence type="ECO:0000256" key="2">
    <source>
        <dbReference type="SAM" id="SignalP"/>
    </source>
</evidence>
<dbReference type="EMBL" id="JAUSTT010000018">
    <property type="protein sequence ID" value="MDQ0177102.1"/>
    <property type="molecule type" value="Genomic_DNA"/>
</dbReference>
<feature type="signal peptide" evidence="2">
    <location>
        <begin position="1"/>
        <end position="33"/>
    </location>
</feature>
<dbReference type="RefSeq" id="WP_307230808.1">
    <property type="nucleotide sequence ID" value="NZ_JAUSTT010000018.1"/>
</dbReference>
<evidence type="ECO:0000256" key="1">
    <source>
        <dbReference type="ARBA" id="ARBA00022729"/>
    </source>
</evidence>
<feature type="chain" id="PRO_5046273490" description="SLH domain-containing protein" evidence="2">
    <location>
        <begin position="34"/>
        <end position="670"/>
    </location>
</feature>
<dbReference type="InterPro" id="IPR001119">
    <property type="entry name" value="SLH_dom"/>
</dbReference>
<dbReference type="InterPro" id="IPR051465">
    <property type="entry name" value="Cell_Envelope_Struct_Comp"/>
</dbReference>
<feature type="domain" description="SLH" evidence="3">
    <location>
        <begin position="615"/>
        <end position="670"/>
    </location>
</feature>
<evidence type="ECO:0000259" key="3">
    <source>
        <dbReference type="PROSITE" id="PS51272"/>
    </source>
</evidence>
<evidence type="ECO:0000313" key="5">
    <source>
        <dbReference type="Proteomes" id="UP001223586"/>
    </source>
</evidence>
<keyword evidence="1 2" id="KW-0732">Signal</keyword>
<protein>
    <recommendedName>
        <fullName evidence="3">SLH domain-containing protein</fullName>
    </recommendedName>
</protein>
<sequence>MTKRSWMKLLCMLQICFLIFGGLTIVLPHQAQAASNVKENFQVSGGVSYKDTRLSTSSTKQAIRMLEVNMNDPYTTVGIGIPNPLNRLAKTTTQALEHHTQGNLVVGAINGNFFDRGLPMNLISKDNRLVHAGTVYSGKDKYVNEPIAFGVTASGKGLIDHYNIQMSFVHNGTPYPITNTNFERSVNETILYTSSYTKEYPNTNEYGTELVVTMPNAPTFEFGAGETGVVESIRHTGDKNHVYIPKNGFVISAHGDAGAAINHIQVGDSITLSIDIDEKWKNSAYMIASGPMLVKDGQVSLSMDPNSPNAKQRAPRTAVATDATGEKVYLVTVDGRQKGYSNGMTLTEFAEYLVSIGANRALNFDGGGSTTMAVRYPGTTAVKLANSPSDGKERSVSAILMAVSTAPPGKVKTLDVKKSKEGSILVGETITVSPTFAMDEFYNPITVAASDLALTEANGLGTINGNTFTATQVGKSNITVTVGDATVNVPIEVVDKPLFSDIKSPFWAEKEIAYLVKKGVISGYPDGTFKPNATINRSHAAIMLTKALNLDTNNVQDPGFKDVPKSYPYYKEIAAAANAGLLKGKGSGKFDVNGQLTRAEMAAIIQRAFEIPNVNNNYFSDVSKNHFAYNAINAVTAQGIAAGYQDGTFKPSKSVIRSEFSVFLYRSLTK</sequence>
<dbReference type="Proteomes" id="UP001223586">
    <property type="component" value="Unassembled WGS sequence"/>
</dbReference>
<dbReference type="InterPro" id="IPR018711">
    <property type="entry name" value="NAGPA"/>
</dbReference>
<dbReference type="PANTHER" id="PTHR43308">
    <property type="entry name" value="OUTER MEMBRANE PROTEIN ALPHA-RELATED"/>
    <property type="match status" value="1"/>
</dbReference>
<dbReference type="Pfam" id="PF09992">
    <property type="entry name" value="NAGPA"/>
    <property type="match status" value="1"/>
</dbReference>
<dbReference type="Pfam" id="PF00395">
    <property type="entry name" value="SLH"/>
    <property type="match status" value="3"/>
</dbReference>
<reference evidence="4 5" key="1">
    <citation type="submission" date="2023-07" db="EMBL/GenBank/DDBJ databases">
        <title>Genomic Encyclopedia of Type Strains, Phase IV (KMG-IV): sequencing the most valuable type-strain genomes for metagenomic binning, comparative biology and taxonomic classification.</title>
        <authorList>
            <person name="Goeker M."/>
        </authorList>
    </citation>
    <scope>NUCLEOTIDE SEQUENCE [LARGE SCALE GENOMIC DNA]</scope>
    <source>
        <strain evidence="4 5">DSM 23837</strain>
    </source>
</reference>
<proteinExistence type="predicted"/>
<keyword evidence="5" id="KW-1185">Reference proteome</keyword>
<organism evidence="4 5">
    <name type="scientific">Bacillus chungangensis</name>
    <dbReference type="NCBI Taxonomy" id="587633"/>
    <lineage>
        <taxon>Bacteria</taxon>
        <taxon>Bacillati</taxon>
        <taxon>Bacillota</taxon>
        <taxon>Bacilli</taxon>
        <taxon>Bacillales</taxon>
        <taxon>Bacillaceae</taxon>
        <taxon>Bacillus</taxon>
    </lineage>
</organism>
<feature type="domain" description="SLH" evidence="3">
    <location>
        <begin position="560"/>
        <end position="614"/>
    </location>
</feature>
<dbReference type="PROSITE" id="PS51272">
    <property type="entry name" value="SLH"/>
    <property type="match status" value="3"/>
</dbReference>
<evidence type="ECO:0000313" key="4">
    <source>
        <dbReference type="EMBL" id="MDQ0177102.1"/>
    </source>
</evidence>
<accession>A0ABT9WV64</accession>
<gene>
    <name evidence="4" type="ORF">J2S08_002981</name>
</gene>
<name>A0ABT9WV64_9BACI</name>